<organism evidence="1 2">
    <name type="scientific">Ligilactobacillus ruminis</name>
    <dbReference type="NCBI Taxonomy" id="1623"/>
    <lineage>
        <taxon>Bacteria</taxon>
        <taxon>Bacillati</taxon>
        <taxon>Bacillota</taxon>
        <taxon>Bacilli</taxon>
        <taxon>Lactobacillales</taxon>
        <taxon>Lactobacillaceae</taxon>
        <taxon>Ligilactobacillus</taxon>
    </lineage>
</organism>
<protein>
    <recommendedName>
        <fullName evidence="3">DUF1836 domain-containing protein</fullName>
    </recommendedName>
</protein>
<proteinExistence type="predicted"/>
<evidence type="ECO:0000313" key="1">
    <source>
        <dbReference type="EMBL" id="SEM94949.1"/>
    </source>
</evidence>
<dbReference type="Pfam" id="PF08876">
    <property type="entry name" value="DUF1836"/>
    <property type="match status" value="1"/>
</dbReference>
<sequence length="176" mass="20215">MEENFDLKLWLSNLDDHHLPLWNEFPEFDLYMEQLVGLGNAYLANFSDNRLTASMINSYVKKGLISRPIKKKYRSEHIAELIVVSLLKTIYPLDTIKSCIKTVIKHSPTVKDAYNNFANLFNESLQMLYHNCDTIQLTQPQDNTAYINAAEKLAVRAVIYKFVGQKIISQTITAQA</sequence>
<dbReference type="EMBL" id="FOCC01000015">
    <property type="protein sequence ID" value="SEM94949.1"/>
    <property type="molecule type" value="Genomic_DNA"/>
</dbReference>
<dbReference type="InterPro" id="IPR014975">
    <property type="entry name" value="DUF1836"/>
</dbReference>
<gene>
    <name evidence="1" type="ORF">SAMN05216431_11535</name>
</gene>
<name>A0ABY1ADY2_9LACO</name>
<dbReference type="PANTHER" id="PTHR40056:SF1">
    <property type="entry name" value="DUF1836 DOMAIN-CONTAINING PROTEIN"/>
    <property type="match status" value="1"/>
</dbReference>
<dbReference type="Proteomes" id="UP000182089">
    <property type="component" value="Unassembled WGS sequence"/>
</dbReference>
<comment type="caution">
    <text evidence="1">The sequence shown here is derived from an EMBL/GenBank/DDBJ whole genome shotgun (WGS) entry which is preliminary data.</text>
</comment>
<reference evidence="1 2" key="1">
    <citation type="submission" date="2016-10" db="EMBL/GenBank/DDBJ databases">
        <authorList>
            <person name="Varghese N."/>
            <person name="Submissions S."/>
        </authorList>
    </citation>
    <scope>NUCLEOTIDE SEQUENCE [LARGE SCALE GENOMIC DNA]</scope>
    <source>
        <strain evidence="1 2">WC1T17</strain>
    </source>
</reference>
<dbReference type="PANTHER" id="PTHR40056">
    <property type="entry name" value="HYPOTHETICAL CYTOSOLIC PROTEIN"/>
    <property type="match status" value="1"/>
</dbReference>
<accession>A0ABY1ADY2</accession>
<evidence type="ECO:0008006" key="3">
    <source>
        <dbReference type="Google" id="ProtNLM"/>
    </source>
</evidence>
<evidence type="ECO:0000313" key="2">
    <source>
        <dbReference type="Proteomes" id="UP000182089"/>
    </source>
</evidence>